<name>A0A150LI37_9BACI</name>
<dbReference type="RefSeq" id="WP_160331395.1">
    <property type="nucleotide sequence ID" value="NZ_JBHJSX010000030.1"/>
</dbReference>
<organism evidence="2 3">
    <name type="scientific">Heyndrickxia sporothermodurans</name>
    <dbReference type="NCBI Taxonomy" id="46224"/>
    <lineage>
        <taxon>Bacteria</taxon>
        <taxon>Bacillati</taxon>
        <taxon>Bacillota</taxon>
        <taxon>Bacilli</taxon>
        <taxon>Bacillales</taxon>
        <taxon>Bacillaceae</taxon>
        <taxon>Heyndrickxia</taxon>
    </lineage>
</organism>
<accession>A0A150LI37</accession>
<dbReference type="AlphaFoldDB" id="A0A150LI37"/>
<dbReference type="Proteomes" id="UP000075666">
    <property type="component" value="Unassembled WGS sequence"/>
</dbReference>
<protein>
    <submittedName>
        <fullName evidence="2">Uncharacterized protein</fullName>
    </submittedName>
</protein>
<gene>
    <name evidence="2" type="ORF">B4102_2119</name>
</gene>
<sequence>MEHWSRNSLKGGLLEDERKVLPQSARKSRMREFEQDPSIAKCPKEPYAGI</sequence>
<dbReference type="STRING" id="46224.B4102_2119"/>
<feature type="region of interest" description="Disordered" evidence="1">
    <location>
        <begin position="1"/>
        <end position="50"/>
    </location>
</feature>
<dbReference type="PATRIC" id="fig|46224.3.peg.1928"/>
<reference evidence="2 3" key="1">
    <citation type="submission" date="2016-01" db="EMBL/GenBank/DDBJ databases">
        <title>Genome Sequences of Twelve Sporeforming Bacillus Species Isolated from Foods.</title>
        <authorList>
            <person name="Berendsen E.M."/>
            <person name="Wells-Bennik M.H."/>
            <person name="Krawcyk A.O."/>
            <person name="De Jong A."/>
            <person name="Holsappel S."/>
            <person name="Eijlander R.T."/>
            <person name="Kuipers O.P."/>
        </authorList>
    </citation>
    <scope>NUCLEOTIDE SEQUENCE [LARGE SCALE GENOMIC DNA]</scope>
    <source>
        <strain evidence="2 3">B4102</strain>
    </source>
</reference>
<proteinExistence type="predicted"/>
<evidence type="ECO:0000256" key="1">
    <source>
        <dbReference type="SAM" id="MobiDB-lite"/>
    </source>
</evidence>
<dbReference type="EMBL" id="LQYN01000003">
    <property type="protein sequence ID" value="KYD11679.1"/>
    <property type="molecule type" value="Genomic_DNA"/>
</dbReference>
<comment type="caution">
    <text evidence="2">The sequence shown here is derived from an EMBL/GenBank/DDBJ whole genome shotgun (WGS) entry which is preliminary data.</text>
</comment>
<evidence type="ECO:0000313" key="2">
    <source>
        <dbReference type="EMBL" id="KYD11679.1"/>
    </source>
</evidence>
<evidence type="ECO:0000313" key="3">
    <source>
        <dbReference type="Proteomes" id="UP000075666"/>
    </source>
</evidence>
<keyword evidence="3" id="KW-1185">Reference proteome</keyword>